<dbReference type="GO" id="GO:0003676">
    <property type="term" value="F:nucleic acid binding"/>
    <property type="evidence" value="ECO:0007669"/>
    <property type="project" value="InterPro"/>
</dbReference>
<gene>
    <name evidence="3" type="ORF">GH714_033206</name>
</gene>
<dbReference type="Gene3D" id="3.30.420.10">
    <property type="entry name" value="Ribonuclease H-like superfamily/Ribonuclease H"/>
    <property type="match status" value="1"/>
</dbReference>
<protein>
    <recommendedName>
        <fullName evidence="2">Integrase catalytic domain-containing protein</fullName>
    </recommendedName>
</protein>
<dbReference type="InterPro" id="IPR050951">
    <property type="entry name" value="Retrovirus_Pol_polyprotein"/>
</dbReference>
<dbReference type="Gene3D" id="1.10.340.70">
    <property type="match status" value="1"/>
</dbReference>
<accession>A0A6A6LVM7</accession>
<dbReference type="EMBL" id="JAAGAX010000009">
    <property type="protein sequence ID" value="KAF2304547.1"/>
    <property type="molecule type" value="Genomic_DNA"/>
</dbReference>
<feature type="region of interest" description="Disordered" evidence="1">
    <location>
        <begin position="19"/>
        <end position="52"/>
    </location>
</feature>
<evidence type="ECO:0000313" key="4">
    <source>
        <dbReference type="Proteomes" id="UP000467840"/>
    </source>
</evidence>
<dbReference type="SUPFAM" id="SSF53098">
    <property type="entry name" value="Ribonuclease H-like"/>
    <property type="match status" value="1"/>
</dbReference>
<evidence type="ECO:0000259" key="2">
    <source>
        <dbReference type="PROSITE" id="PS50994"/>
    </source>
</evidence>
<dbReference type="InterPro" id="IPR001584">
    <property type="entry name" value="Integrase_cat-core"/>
</dbReference>
<reference evidence="3 4" key="1">
    <citation type="journal article" date="2020" name="Mol. Plant">
        <title>The Chromosome-Based Rubber Tree Genome Provides New Insights into Spurge Genome Evolution and Rubber Biosynthesis.</title>
        <authorList>
            <person name="Liu J."/>
            <person name="Shi C."/>
            <person name="Shi C.C."/>
            <person name="Li W."/>
            <person name="Zhang Q.J."/>
            <person name="Zhang Y."/>
            <person name="Li K."/>
            <person name="Lu H.F."/>
            <person name="Shi C."/>
            <person name="Zhu S.T."/>
            <person name="Xiao Z.Y."/>
            <person name="Nan H."/>
            <person name="Yue Y."/>
            <person name="Zhu X.G."/>
            <person name="Wu Y."/>
            <person name="Hong X.N."/>
            <person name="Fan G.Y."/>
            <person name="Tong Y."/>
            <person name="Zhang D."/>
            <person name="Mao C.L."/>
            <person name="Liu Y.L."/>
            <person name="Hao S.J."/>
            <person name="Liu W.Q."/>
            <person name="Lv M.Q."/>
            <person name="Zhang H.B."/>
            <person name="Liu Y."/>
            <person name="Hu-Tang G.R."/>
            <person name="Wang J.P."/>
            <person name="Wang J.H."/>
            <person name="Sun Y.H."/>
            <person name="Ni S.B."/>
            <person name="Chen W.B."/>
            <person name="Zhang X.C."/>
            <person name="Jiao Y.N."/>
            <person name="Eichler E.E."/>
            <person name="Li G.H."/>
            <person name="Liu X."/>
            <person name="Gao L.Z."/>
        </authorList>
    </citation>
    <scope>NUCLEOTIDE SEQUENCE [LARGE SCALE GENOMIC DNA]</scope>
    <source>
        <strain evidence="4">cv. GT1</strain>
        <tissue evidence="3">Leaf</tissue>
    </source>
</reference>
<dbReference type="AlphaFoldDB" id="A0A6A6LVM7"/>
<dbReference type="FunFam" id="1.10.340.70:FF:000001">
    <property type="entry name" value="Retrovirus-related Pol polyprotein from transposon gypsy-like Protein"/>
    <property type="match status" value="1"/>
</dbReference>
<dbReference type="InterPro" id="IPR041588">
    <property type="entry name" value="Integrase_H2C2"/>
</dbReference>
<dbReference type="InterPro" id="IPR036397">
    <property type="entry name" value="RNaseH_sf"/>
</dbReference>
<proteinExistence type="predicted"/>
<dbReference type="Pfam" id="PF17921">
    <property type="entry name" value="Integrase_H2C2"/>
    <property type="match status" value="1"/>
</dbReference>
<dbReference type="PANTHER" id="PTHR37984">
    <property type="entry name" value="PROTEIN CBG26694"/>
    <property type="match status" value="1"/>
</dbReference>
<dbReference type="GO" id="GO:0015074">
    <property type="term" value="P:DNA integration"/>
    <property type="evidence" value="ECO:0007669"/>
    <property type="project" value="InterPro"/>
</dbReference>
<dbReference type="Proteomes" id="UP000467840">
    <property type="component" value="Chromosome 16"/>
</dbReference>
<name>A0A6A6LVM7_HEVBR</name>
<evidence type="ECO:0000313" key="3">
    <source>
        <dbReference type="EMBL" id="KAF2304547.1"/>
    </source>
</evidence>
<comment type="caution">
    <text evidence="3">The sequence shown here is derived from an EMBL/GenBank/DDBJ whole genome shotgun (WGS) entry which is preliminary data.</text>
</comment>
<dbReference type="InterPro" id="IPR012337">
    <property type="entry name" value="RNaseH-like_sf"/>
</dbReference>
<keyword evidence="4" id="KW-1185">Reference proteome</keyword>
<dbReference type="PANTHER" id="PTHR37984:SF5">
    <property type="entry name" value="PROTEIN NYNRIN-LIKE"/>
    <property type="match status" value="1"/>
</dbReference>
<organism evidence="3 4">
    <name type="scientific">Hevea brasiliensis</name>
    <name type="common">Para rubber tree</name>
    <name type="synonym">Siphonia brasiliensis</name>
    <dbReference type="NCBI Taxonomy" id="3981"/>
    <lineage>
        <taxon>Eukaryota</taxon>
        <taxon>Viridiplantae</taxon>
        <taxon>Streptophyta</taxon>
        <taxon>Embryophyta</taxon>
        <taxon>Tracheophyta</taxon>
        <taxon>Spermatophyta</taxon>
        <taxon>Magnoliopsida</taxon>
        <taxon>eudicotyledons</taxon>
        <taxon>Gunneridae</taxon>
        <taxon>Pentapetalae</taxon>
        <taxon>rosids</taxon>
        <taxon>fabids</taxon>
        <taxon>Malpighiales</taxon>
        <taxon>Euphorbiaceae</taxon>
        <taxon>Crotonoideae</taxon>
        <taxon>Micrandreae</taxon>
        <taxon>Hevea</taxon>
    </lineage>
</organism>
<sequence>MDQGINEKLHQIEKAISKFSEMTLPTKEGTSSVGDDSQSRSNKEDSKEGGQPIFASKLAKIEFPKFSGDDPTEWMAKVEQFFDYQKTIPTEKREFERLGNKVKGWTQKALMGTFMGGLKTEISDGIRMFKPKTLKEAIDYARMRDEQLLRQRKATRPPYQLSSSSPGSPSLNALFMPHASLWDRLKSLASTDPYMIDLDKKATAKPGQPYSWKSGLLFYKNLMVIPPTSDLPIQLLQEFHDSPIDGHSGVLRTFKRIAQQFYWPSMRTQIQNYIAACTVCQKNKAVNSSPAGLLQPLPIPHQVWDDIAMDFIDGLPSSGGKDSILVVIDRLSKYAHFLALSHPYSAKVIAEKFVDGIVKYHGMPRSIISDRDPIFMSHFWREFFKLSGTKLNMSSSYHPQTNGQFEVTNRCLEQYLRCFTSQQPRKWSNFLSWAEYWYNTSFHISIGMTPFLPCMAGTLR</sequence>
<evidence type="ECO:0000256" key="1">
    <source>
        <dbReference type="SAM" id="MobiDB-lite"/>
    </source>
</evidence>
<feature type="domain" description="Integrase catalytic" evidence="2">
    <location>
        <begin position="294"/>
        <end position="458"/>
    </location>
</feature>
<dbReference type="PROSITE" id="PS50994">
    <property type="entry name" value="INTEGRASE"/>
    <property type="match status" value="1"/>
</dbReference>
<feature type="compositionally biased region" description="Basic and acidic residues" evidence="1">
    <location>
        <begin position="37"/>
        <end position="48"/>
    </location>
</feature>